<name>A0ABR6DTZ6_9FLAO</name>
<reference evidence="1 2" key="1">
    <citation type="submission" date="2020-08" db="EMBL/GenBank/DDBJ databases">
        <title>Genomic Encyclopedia of Type Strains, Phase IV (KMG-IV): sequencing the most valuable type-strain genomes for metagenomic binning, comparative biology and taxonomic classification.</title>
        <authorList>
            <person name="Goeker M."/>
        </authorList>
    </citation>
    <scope>NUCLEOTIDE SEQUENCE [LARGE SCALE GENOMIC DNA]</scope>
    <source>
        <strain evidence="1 2">DSM 100397</strain>
    </source>
</reference>
<dbReference type="InterPro" id="IPR043733">
    <property type="entry name" value="DUF5677"/>
</dbReference>
<dbReference type="RefSeq" id="WP_182494195.1">
    <property type="nucleotide sequence ID" value="NZ_JACJIS010000003.1"/>
</dbReference>
<proteinExistence type="predicted"/>
<comment type="caution">
    <text evidence="1">The sequence shown here is derived from an EMBL/GenBank/DDBJ whole genome shotgun (WGS) entry which is preliminary data.</text>
</comment>
<keyword evidence="2" id="KW-1185">Reference proteome</keyword>
<evidence type="ECO:0000313" key="1">
    <source>
        <dbReference type="EMBL" id="MBA9074736.1"/>
    </source>
</evidence>
<gene>
    <name evidence="1" type="ORF">GGR22_002909</name>
</gene>
<dbReference type="Proteomes" id="UP000555003">
    <property type="component" value="Unassembled WGS sequence"/>
</dbReference>
<sequence length="295" mass="34976">MEIQEIKNILLRNSETKELDDLSLLIDEAVNFGTHILNWEIEKNNSHRENAISQIFFKNILEIVDGISILVKKSSIDNTKVLFRVLLENILYLEYLLENDFKKRALAYIVTTIHKEIKFFSKLEDNTQVGKEFKAQLKKDKIFKNVPFFELPTIEKKKESFENKLQLPAFLETEQEYQRTLIRIKNPNWYSLYDGPHNIENLAKYLNHHSLYEAFYRGYSEDIHISNIVKSNLVEKKGEIIMKSMRESYEAKHIVSEILTCLIIAYSNFIIKRIPEKCGIYEKWHNDFTVKFDEL</sequence>
<protein>
    <submittedName>
        <fullName evidence="1">Uncharacterized protein</fullName>
    </submittedName>
</protein>
<evidence type="ECO:0000313" key="2">
    <source>
        <dbReference type="Proteomes" id="UP000555003"/>
    </source>
</evidence>
<organism evidence="1 2">
    <name type="scientific">Flavobacterium gossypii</name>
    <dbReference type="NCBI Taxonomy" id="1646119"/>
    <lineage>
        <taxon>Bacteria</taxon>
        <taxon>Pseudomonadati</taxon>
        <taxon>Bacteroidota</taxon>
        <taxon>Flavobacteriia</taxon>
        <taxon>Flavobacteriales</taxon>
        <taxon>Flavobacteriaceae</taxon>
        <taxon>Flavobacterium</taxon>
    </lineage>
</organism>
<dbReference type="Pfam" id="PF18928">
    <property type="entry name" value="DUF5677"/>
    <property type="match status" value="1"/>
</dbReference>
<accession>A0ABR6DTZ6</accession>
<dbReference type="EMBL" id="JACJIS010000003">
    <property type="protein sequence ID" value="MBA9074736.1"/>
    <property type="molecule type" value="Genomic_DNA"/>
</dbReference>